<sequence length="520" mass="56942">MRVIDLFDRGAMLAPDAPCLKDDERTISYREARKATHAIARALNRLGIGPGDRVAVITPNDAWGYVACLGLGRAEAVWVPLNPRSTFEENLGNLDLTGPKLLIYHSDHAEEAAEWVARSKTVAAGLCLDRDDAGRPGLRSLIEGDDGAPVPPPAEMTDRDTLYRLNFTGGTTGRPKGVPHSYLAHEINAAAYAILWGAQTPQRYLLAAPMTHAAGGLAPPVFLLGGMVRLLRKADPERIMELIEADGITDLMLPPTVIYAMLDHPRARDFDYSTLRHFMFAAAPMSPDKIRRAIDIFGPCFAQFYAQSEVAMSITWMGPKDYADAAADPALAHRLASAGRPGPFTQLAIMGEDGALLGDDEVGEIVVRSNQVMAGYLNNPEATAETFAHGWHHTGDLGRRDADGYYYLVDRKRDMVISGGFNIYPGEVERVLLGHPAIQDCAVIGTPDDRWGEALTAVVQLSPGASLDAEALRIWARERLSGVNTPKRYEFWEDLPRSPVGKVLKRVIREGFWQGRDRAI</sequence>
<dbReference type="Gene3D" id="3.40.50.12780">
    <property type="entry name" value="N-terminal domain of ligase-like"/>
    <property type="match status" value="1"/>
</dbReference>
<dbReference type="InterPro" id="IPR050237">
    <property type="entry name" value="ATP-dep_AMP-bd_enzyme"/>
</dbReference>
<evidence type="ECO:0000313" key="3">
    <source>
        <dbReference type="EMBL" id="SDX27432.1"/>
    </source>
</evidence>
<dbReference type="InterPro" id="IPR000873">
    <property type="entry name" value="AMP-dep_synth/lig_dom"/>
</dbReference>
<evidence type="ECO:0000259" key="1">
    <source>
        <dbReference type="Pfam" id="PF00501"/>
    </source>
</evidence>
<name>A0A1H3ACI4_9RHOB</name>
<dbReference type="Pfam" id="PF00501">
    <property type="entry name" value="AMP-binding"/>
    <property type="match status" value="1"/>
</dbReference>
<dbReference type="RefSeq" id="WP_092682371.1">
    <property type="nucleotide sequence ID" value="NZ_FNMZ01000004.1"/>
</dbReference>
<keyword evidence="4" id="KW-1185">Reference proteome</keyword>
<dbReference type="SUPFAM" id="SSF56801">
    <property type="entry name" value="Acetyl-CoA synthetase-like"/>
    <property type="match status" value="1"/>
</dbReference>
<dbReference type="PANTHER" id="PTHR43767">
    <property type="entry name" value="LONG-CHAIN-FATTY-ACID--COA LIGASE"/>
    <property type="match status" value="1"/>
</dbReference>
<dbReference type="AlphaFoldDB" id="A0A1H3ACI4"/>
<dbReference type="InterPro" id="IPR042099">
    <property type="entry name" value="ANL_N_sf"/>
</dbReference>
<dbReference type="Gene3D" id="3.30.300.30">
    <property type="match status" value="1"/>
</dbReference>
<dbReference type="EMBL" id="FNMZ01000004">
    <property type="protein sequence ID" value="SDX27432.1"/>
    <property type="molecule type" value="Genomic_DNA"/>
</dbReference>
<organism evidence="3 4">
    <name type="scientific">Albimonas donghaensis</name>
    <dbReference type="NCBI Taxonomy" id="356660"/>
    <lineage>
        <taxon>Bacteria</taxon>
        <taxon>Pseudomonadati</taxon>
        <taxon>Pseudomonadota</taxon>
        <taxon>Alphaproteobacteria</taxon>
        <taxon>Rhodobacterales</taxon>
        <taxon>Paracoccaceae</taxon>
        <taxon>Albimonas</taxon>
    </lineage>
</organism>
<gene>
    <name evidence="3" type="ORF">SAMN05444336_104143</name>
</gene>
<dbReference type="InterPro" id="IPR045851">
    <property type="entry name" value="AMP-bd_C_sf"/>
</dbReference>
<dbReference type="InterPro" id="IPR025110">
    <property type="entry name" value="AMP-bd_C"/>
</dbReference>
<evidence type="ECO:0000313" key="4">
    <source>
        <dbReference type="Proteomes" id="UP000199118"/>
    </source>
</evidence>
<keyword evidence="3" id="KW-0436">Ligase</keyword>
<dbReference type="OrthoDB" id="9803968at2"/>
<accession>A0A1H3ACI4</accession>
<dbReference type="GO" id="GO:0016877">
    <property type="term" value="F:ligase activity, forming carbon-sulfur bonds"/>
    <property type="evidence" value="ECO:0007669"/>
    <property type="project" value="UniProtKB-ARBA"/>
</dbReference>
<proteinExistence type="predicted"/>
<evidence type="ECO:0000259" key="2">
    <source>
        <dbReference type="Pfam" id="PF13193"/>
    </source>
</evidence>
<dbReference type="InterPro" id="IPR020845">
    <property type="entry name" value="AMP-binding_CS"/>
</dbReference>
<protein>
    <submittedName>
        <fullName evidence="3">Acyl-CoA synthetase (AMP-forming)/AMP-acid ligase II</fullName>
    </submittedName>
</protein>
<dbReference type="Proteomes" id="UP000199118">
    <property type="component" value="Unassembled WGS sequence"/>
</dbReference>
<dbReference type="STRING" id="356660.SAMN05444336_104143"/>
<feature type="domain" description="AMP-binding enzyme C-terminal" evidence="2">
    <location>
        <begin position="427"/>
        <end position="502"/>
    </location>
</feature>
<dbReference type="Pfam" id="PF13193">
    <property type="entry name" value="AMP-binding_C"/>
    <property type="match status" value="1"/>
</dbReference>
<feature type="domain" description="AMP-dependent synthetase/ligase" evidence="1">
    <location>
        <begin position="8"/>
        <end position="377"/>
    </location>
</feature>
<reference evidence="3 4" key="1">
    <citation type="submission" date="2016-10" db="EMBL/GenBank/DDBJ databases">
        <authorList>
            <person name="de Groot N.N."/>
        </authorList>
    </citation>
    <scope>NUCLEOTIDE SEQUENCE [LARGE SCALE GENOMIC DNA]</scope>
    <source>
        <strain evidence="3 4">DSM 17890</strain>
    </source>
</reference>
<dbReference type="PROSITE" id="PS00455">
    <property type="entry name" value="AMP_BINDING"/>
    <property type="match status" value="1"/>
</dbReference>
<dbReference type="PANTHER" id="PTHR43767:SF7">
    <property type="entry name" value="MEDIUM_LONG-CHAIN-FATTY-ACID--COA LIGASE FADD8"/>
    <property type="match status" value="1"/>
</dbReference>